<dbReference type="GO" id="GO:0005930">
    <property type="term" value="C:axoneme"/>
    <property type="evidence" value="ECO:0007669"/>
    <property type="project" value="TreeGrafter"/>
</dbReference>
<dbReference type="InterPro" id="IPR056332">
    <property type="entry name" value="Beta-prop_BBS7"/>
</dbReference>
<protein>
    <recommendedName>
        <fullName evidence="1">BBS7 beta-propeller domain-containing protein</fullName>
    </recommendedName>
</protein>
<dbReference type="GO" id="GO:0016020">
    <property type="term" value="C:membrane"/>
    <property type="evidence" value="ECO:0007669"/>
    <property type="project" value="TreeGrafter"/>
</dbReference>
<feature type="domain" description="BBS7 beta-propeller" evidence="1">
    <location>
        <begin position="64"/>
        <end position="146"/>
    </location>
</feature>
<organism evidence="2">
    <name type="scientific">Timema cristinae</name>
    <name type="common">Walking stick</name>
    <dbReference type="NCBI Taxonomy" id="61476"/>
    <lineage>
        <taxon>Eukaryota</taxon>
        <taxon>Metazoa</taxon>
        <taxon>Ecdysozoa</taxon>
        <taxon>Arthropoda</taxon>
        <taxon>Hexapoda</taxon>
        <taxon>Insecta</taxon>
        <taxon>Pterygota</taxon>
        <taxon>Neoptera</taxon>
        <taxon>Polyneoptera</taxon>
        <taxon>Phasmatodea</taxon>
        <taxon>Timematodea</taxon>
        <taxon>Timematoidea</taxon>
        <taxon>Timematidae</taxon>
        <taxon>Timema</taxon>
    </lineage>
</organism>
<dbReference type="GO" id="GO:0036064">
    <property type="term" value="C:ciliary basal body"/>
    <property type="evidence" value="ECO:0007669"/>
    <property type="project" value="TreeGrafter"/>
</dbReference>
<dbReference type="EMBL" id="OC318835">
    <property type="protein sequence ID" value="CAD7403389.1"/>
    <property type="molecule type" value="Genomic_DNA"/>
</dbReference>
<dbReference type="GO" id="GO:0060271">
    <property type="term" value="P:cilium assembly"/>
    <property type="evidence" value="ECO:0007669"/>
    <property type="project" value="TreeGrafter"/>
</dbReference>
<dbReference type="PANTHER" id="PTHR16074">
    <property type="entry name" value="BARDET-BIEDL SYNDROME 7 PROTEIN"/>
    <property type="match status" value="1"/>
</dbReference>
<accession>A0A7R9H0K8</accession>
<gene>
    <name evidence="2" type="ORF">TCEB3V08_LOCUS6966</name>
</gene>
<dbReference type="AlphaFoldDB" id="A0A7R9H0K8"/>
<dbReference type="Pfam" id="PF23743">
    <property type="entry name" value="Beta-prop_BBS7"/>
    <property type="match status" value="1"/>
</dbReference>
<sequence>MAFLRTEDVSNAVVLDIDYHESKWNTIDDYNRFIRLDFYWHHIIIIIIITSGRSNHIYTVVQHQKLVAVADQDGVLQVFSLKKGEIQLSFKTLPGPGISRLELGGAIGTVQDKIFVSSGNEVRGYTKKGKLFLAFDTNLTEPIKSILRGAGVVGDSRSLGPPPLLGYGLVIKEKICNFSGM</sequence>
<proteinExistence type="predicted"/>
<name>A0A7R9H0K8_TIMCR</name>
<dbReference type="PANTHER" id="PTHR16074:SF4">
    <property type="entry name" value="BARDET-BIEDL SYNDROME 7 PROTEIN"/>
    <property type="match status" value="1"/>
</dbReference>
<evidence type="ECO:0000313" key="2">
    <source>
        <dbReference type="EMBL" id="CAD7403389.1"/>
    </source>
</evidence>
<dbReference type="GO" id="GO:0034464">
    <property type="term" value="C:BBSome"/>
    <property type="evidence" value="ECO:0007669"/>
    <property type="project" value="TreeGrafter"/>
</dbReference>
<dbReference type="GO" id="GO:0043005">
    <property type="term" value="C:neuron projection"/>
    <property type="evidence" value="ECO:0007669"/>
    <property type="project" value="TreeGrafter"/>
</dbReference>
<dbReference type="GO" id="GO:0008104">
    <property type="term" value="P:intracellular protein localization"/>
    <property type="evidence" value="ECO:0007669"/>
    <property type="project" value="TreeGrafter"/>
</dbReference>
<reference evidence="2" key="1">
    <citation type="submission" date="2020-11" db="EMBL/GenBank/DDBJ databases">
        <authorList>
            <person name="Tran Van P."/>
        </authorList>
    </citation>
    <scope>NUCLEOTIDE SEQUENCE</scope>
</reference>
<evidence type="ECO:0000259" key="1">
    <source>
        <dbReference type="Pfam" id="PF23743"/>
    </source>
</evidence>